<dbReference type="PROSITE" id="PS50950">
    <property type="entry name" value="ZF_THAP"/>
    <property type="match status" value="1"/>
</dbReference>
<dbReference type="InterPro" id="IPR006612">
    <property type="entry name" value="THAP_Znf"/>
</dbReference>
<proteinExistence type="predicted"/>
<keyword evidence="6" id="KW-0175">Coiled coil</keyword>
<evidence type="ECO:0000256" key="5">
    <source>
        <dbReference type="PROSITE-ProRule" id="PRU00309"/>
    </source>
</evidence>
<evidence type="ECO:0000259" key="7">
    <source>
        <dbReference type="PROSITE" id="PS50950"/>
    </source>
</evidence>
<feature type="domain" description="THAP-type" evidence="7">
    <location>
        <begin position="1"/>
        <end position="76"/>
    </location>
</feature>
<reference evidence="8 9" key="1">
    <citation type="submission" date="2023-01" db="EMBL/GenBank/DDBJ databases">
        <authorList>
            <person name="Whitehead M."/>
        </authorList>
    </citation>
    <scope>NUCLEOTIDE SEQUENCE [LARGE SCALE GENOMIC DNA]</scope>
</reference>
<comment type="caution">
    <text evidence="8">The sequence shown here is derived from an EMBL/GenBank/DDBJ whole genome shotgun (WGS) entry which is preliminary data.</text>
</comment>
<dbReference type="Proteomes" id="UP001160148">
    <property type="component" value="Unassembled WGS sequence"/>
</dbReference>
<keyword evidence="2 5" id="KW-0863">Zinc-finger</keyword>
<keyword evidence="9" id="KW-1185">Reference proteome</keyword>
<dbReference type="AlphaFoldDB" id="A0AAV0XCD6"/>
<dbReference type="InterPro" id="IPR038441">
    <property type="entry name" value="THAP_Znf_sf"/>
</dbReference>
<dbReference type="SMART" id="SM00980">
    <property type="entry name" value="THAP"/>
    <property type="match status" value="1"/>
</dbReference>
<evidence type="ECO:0000256" key="6">
    <source>
        <dbReference type="SAM" id="Coils"/>
    </source>
</evidence>
<dbReference type="SMART" id="SM00692">
    <property type="entry name" value="DM3"/>
    <property type="match status" value="1"/>
</dbReference>
<dbReference type="GO" id="GO:0008270">
    <property type="term" value="F:zinc ion binding"/>
    <property type="evidence" value="ECO:0007669"/>
    <property type="project" value="UniProtKB-KW"/>
</dbReference>
<keyword evidence="1" id="KW-0479">Metal-binding</keyword>
<evidence type="ECO:0000313" key="8">
    <source>
        <dbReference type="EMBL" id="CAI6365306.1"/>
    </source>
</evidence>
<protein>
    <recommendedName>
        <fullName evidence="7">THAP-type domain-containing protein</fullName>
    </recommendedName>
</protein>
<dbReference type="SUPFAM" id="SSF57716">
    <property type="entry name" value="Glucocorticoid receptor-like (DNA-binding domain)"/>
    <property type="match status" value="1"/>
</dbReference>
<sequence>MVQICCVCYNTRNNNKNVSFHSFPKDISKRTMWLNALNLTSISNWKKVCSAHFRANDFIFSNDRNILRSTAVPTSNFKLLEEHSYADNESLRSPCLLMSDVYVSSPSTYKTESYENLNSETSRPPLFNHWTNLEVITLPKKTRRIWSSSRIGDLSDGVSSANDFIFTNNHNILRSTAVPTSNYKLLEEHSYACGYANNASISSPCLMIPDVSPSTSRTKSYEKENVVETSQPFLFNLCTDEEVKTPQKKTRRIWSSSRLGDLRDEDFSSPQRTKNNLCIIRNTVKNIRRKNKILSQRNQRLKKKVSSLLDTINELKNKLLISENTALNLKNTEVKTKTHKKKKKV</sequence>
<evidence type="ECO:0000256" key="2">
    <source>
        <dbReference type="ARBA" id="ARBA00022771"/>
    </source>
</evidence>
<evidence type="ECO:0000256" key="3">
    <source>
        <dbReference type="ARBA" id="ARBA00022833"/>
    </source>
</evidence>
<accession>A0AAV0XCD6</accession>
<evidence type="ECO:0000313" key="9">
    <source>
        <dbReference type="Proteomes" id="UP001160148"/>
    </source>
</evidence>
<dbReference type="Pfam" id="PF05485">
    <property type="entry name" value="THAP"/>
    <property type="match status" value="1"/>
</dbReference>
<dbReference type="Gene3D" id="6.20.210.20">
    <property type="entry name" value="THAP domain"/>
    <property type="match status" value="1"/>
</dbReference>
<organism evidence="8 9">
    <name type="scientific">Macrosiphum euphorbiae</name>
    <name type="common">potato aphid</name>
    <dbReference type="NCBI Taxonomy" id="13131"/>
    <lineage>
        <taxon>Eukaryota</taxon>
        <taxon>Metazoa</taxon>
        <taxon>Ecdysozoa</taxon>
        <taxon>Arthropoda</taxon>
        <taxon>Hexapoda</taxon>
        <taxon>Insecta</taxon>
        <taxon>Pterygota</taxon>
        <taxon>Neoptera</taxon>
        <taxon>Paraneoptera</taxon>
        <taxon>Hemiptera</taxon>
        <taxon>Sternorrhyncha</taxon>
        <taxon>Aphidomorpha</taxon>
        <taxon>Aphidoidea</taxon>
        <taxon>Aphididae</taxon>
        <taxon>Macrosiphini</taxon>
        <taxon>Macrosiphum</taxon>
    </lineage>
</organism>
<evidence type="ECO:0000256" key="4">
    <source>
        <dbReference type="ARBA" id="ARBA00023125"/>
    </source>
</evidence>
<dbReference type="PANTHER" id="PTHR47696">
    <property type="entry name" value="THAP DOMAIN-CONTAINING PROTEIN 2"/>
    <property type="match status" value="1"/>
</dbReference>
<dbReference type="EMBL" id="CARXXK010000004">
    <property type="protein sequence ID" value="CAI6365306.1"/>
    <property type="molecule type" value="Genomic_DNA"/>
</dbReference>
<keyword evidence="3" id="KW-0862">Zinc</keyword>
<evidence type="ECO:0000256" key="1">
    <source>
        <dbReference type="ARBA" id="ARBA00022723"/>
    </source>
</evidence>
<name>A0AAV0XCD6_9HEMI</name>
<keyword evidence="4 5" id="KW-0238">DNA-binding</keyword>
<gene>
    <name evidence="8" type="ORF">MEUPH1_LOCUS20040</name>
</gene>
<dbReference type="GO" id="GO:0003677">
    <property type="term" value="F:DNA binding"/>
    <property type="evidence" value="ECO:0007669"/>
    <property type="project" value="UniProtKB-UniRule"/>
</dbReference>
<dbReference type="PANTHER" id="PTHR47696:SF1">
    <property type="entry name" value="THAP DOMAIN-CONTAINING PROTEIN 2"/>
    <property type="match status" value="1"/>
</dbReference>
<dbReference type="InterPro" id="IPR026521">
    <property type="entry name" value="THAP2"/>
</dbReference>
<feature type="coiled-coil region" evidence="6">
    <location>
        <begin position="284"/>
        <end position="332"/>
    </location>
</feature>